<accession>V4K7U4</accession>
<dbReference type="EMBL" id="KI517953">
    <property type="protein sequence ID" value="ESQ27049.1"/>
    <property type="molecule type" value="Genomic_DNA"/>
</dbReference>
<proteinExistence type="predicted"/>
<dbReference type="Gramene" id="ESQ27049">
    <property type="protein sequence ID" value="ESQ27049"/>
    <property type="gene ID" value="EUTSA_v10019405mg"/>
</dbReference>
<evidence type="ECO:0000313" key="2">
    <source>
        <dbReference type="Proteomes" id="UP000030689"/>
    </source>
</evidence>
<name>V4K7U4_EUTSA</name>
<reference evidence="1 2" key="1">
    <citation type="journal article" date="2013" name="Front. Plant Sci.">
        <title>The Reference Genome of the Halophytic Plant Eutrema salsugineum.</title>
        <authorList>
            <person name="Yang R."/>
            <person name="Jarvis D.E."/>
            <person name="Chen H."/>
            <person name="Beilstein M.A."/>
            <person name="Grimwood J."/>
            <person name="Jenkins J."/>
            <person name="Shu S."/>
            <person name="Prochnik S."/>
            <person name="Xin M."/>
            <person name="Ma C."/>
            <person name="Schmutz J."/>
            <person name="Wing R.A."/>
            <person name="Mitchell-Olds T."/>
            <person name="Schumaker K.S."/>
            <person name="Wang X."/>
        </authorList>
    </citation>
    <scope>NUCLEOTIDE SEQUENCE [LARGE SCALE GENOMIC DNA]</scope>
</reference>
<dbReference type="Pfam" id="PF05553">
    <property type="entry name" value="DUF761"/>
    <property type="match status" value="1"/>
</dbReference>
<keyword evidence="2" id="KW-1185">Reference proteome</keyword>
<dbReference type="KEGG" id="eus:EUTSA_v10019405mg"/>
<dbReference type="OMA" id="QCDNILP"/>
<evidence type="ECO:0000313" key="1">
    <source>
        <dbReference type="EMBL" id="ESQ27049.1"/>
    </source>
</evidence>
<dbReference type="OrthoDB" id="1050354at2759"/>
<gene>
    <name evidence="1" type="ORF">EUTSA_v10019405mg</name>
</gene>
<dbReference type="AlphaFoldDB" id="V4K7U4"/>
<sequence length="73" mass="8208">MSSVQQLSVRCTNNKVITEKRRTVTIPSNGNKIESKQTIHHDVDKCAEAFIQNFRRQLLLQCDTILPGARGGL</sequence>
<protein>
    <submittedName>
        <fullName evidence="1">Uncharacterized protein</fullName>
    </submittedName>
</protein>
<organism evidence="1 2">
    <name type="scientific">Eutrema salsugineum</name>
    <name type="common">Saltwater cress</name>
    <name type="synonym">Sisymbrium salsugineum</name>
    <dbReference type="NCBI Taxonomy" id="72664"/>
    <lineage>
        <taxon>Eukaryota</taxon>
        <taxon>Viridiplantae</taxon>
        <taxon>Streptophyta</taxon>
        <taxon>Embryophyta</taxon>
        <taxon>Tracheophyta</taxon>
        <taxon>Spermatophyta</taxon>
        <taxon>Magnoliopsida</taxon>
        <taxon>eudicotyledons</taxon>
        <taxon>Gunneridae</taxon>
        <taxon>Pentapetalae</taxon>
        <taxon>rosids</taxon>
        <taxon>malvids</taxon>
        <taxon>Brassicales</taxon>
        <taxon>Brassicaceae</taxon>
        <taxon>Eutremeae</taxon>
        <taxon>Eutrema</taxon>
    </lineage>
</organism>
<dbReference type="Proteomes" id="UP000030689">
    <property type="component" value="Unassembled WGS sequence"/>
</dbReference>
<dbReference type="InterPro" id="IPR008480">
    <property type="entry name" value="DUF761_pln"/>
</dbReference>